<feature type="compositionally biased region" description="Low complexity" evidence="7">
    <location>
        <begin position="560"/>
        <end position="575"/>
    </location>
</feature>
<dbReference type="GO" id="GO:0005829">
    <property type="term" value="C:cytosol"/>
    <property type="evidence" value="ECO:0007669"/>
    <property type="project" value="UniProtKB-SubCell"/>
</dbReference>
<feature type="compositionally biased region" description="Polar residues" evidence="7">
    <location>
        <begin position="593"/>
        <end position="604"/>
    </location>
</feature>
<comment type="similarity">
    <text evidence="6">Belongs to the Hyccin family.</text>
</comment>
<protein>
    <submittedName>
        <fullName evidence="9">Uncharacterized protein</fullName>
    </submittedName>
</protein>
<feature type="compositionally biased region" description="Polar residues" evidence="7">
    <location>
        <begin position="636"/>
        <end position="645"/>
    </location>
</feature>
<evidence type="ECO:0000313" key="9">
    <source>
        <dbReference type="EMBL" id="KAK3744918.1"/>
    </source>
</evidence>
<dbReference type="InterPro" id="IPR018619">
    <property type="entry name" value="Hyccin"/>
</dbReference>
<comment type="caution">
    <text evidence="9">The sequence shown here is derived from an EMBL/GenBank/DDBJ whole genome shotgun (WGS) entry which is preliminary data.</text>
</comment>
<feature type="signal peptide" evidence="8">
    <location>
        <begin position="1"/>
        <end position="21"/>
    </location>
</feature>
<keyword evidence="8" id="KW-0732">Signal</keyword>
<dbReference type="GO" id="GO:0072659">
    <property type="term" value="P:protein localization to plasma membrane"/>
    <property type="evidence" value="ECO:0007669"/>
    <property type="project" value="TreeGrafter"/>
</dbReference>
<keyword evidence="10" id="KW-1185">Reference proteome</keyword>
<feature type="compositionally biased region" description="Polar residues" evidence="7">
    <location>
        <begin position="454"/>
        <end position="469"/>
    </location>
</feature>
<feature type="compositionally biased region" description="Low complexity" evidence="7">
    <location>
        <begin position="606"/>
        <end position="623"/>
    </location>
</feature>
<feature type="region of interest" description="Disordered" evidence="7">
    <location>
        <begin position="417"/>
        <end position="473"/>
    </location>
</feature>
<dbReference type="Proteomes" id="UP001283361">
    <property type="component" value="Unassembled WGS sequence"/>
</dbReference>
<dbReference type="AlphaFoldDB" id="A0AAE1CY96"/>
<dbReference type="GO" id="GO:0046854">
    <property type="term" value="P:phosphatidylinositol phosphate biosynthetic process"/>
    <property type="evidence" value="ECO:0007669"/>
    <property type="project" value="TreeGrafter"/>
</dbReference>
<accession>A0AAE1CY96</accession>
<sequence>MPCRIALAVSGLVCDLYLVELTLHKYDGTQKVESFRIPTVSRSSLYHESRIGGDVLTEQNLRQLNNVHGTWRSGPFLQHERFNAQNRFSILSHVMLVFNNDIDTVHSLSLEALCRVTAKLCSTGFVAVHDVEAQASRIALQPSLMIEFLTGIYFAMFNGHSSEALKAVEAAHERASYELYSDVLLVTNGLLNSHQQCQFSEETGRGIEQMRKKPHMLKNFITNASFKAKKLPDDIEIVEEEGQSIFGGSRLAPVDEEGGISTPAGTDHSVAKGLKARLMTKLGGDRSKYKDLSTGSITTSSKKESMADISYNNAGRRDSELSTGSSCHQQSPRWDNETGSQRDSVVCWVGGRGDSDTSNIDSVGVAVKTLSSGSAGDRGGSKVVVDMLEMEPIKGKQLRNGEEDNGDLYDNYASFQSQAPQQGLWSPPSTPSPSSAPAQSPFTKTGSKMLLSSEPVTASPSQEKIQLSDSGVDPQCLDSASFTTLNGKPLLSNNNSSGINVSYSGSSSFTGGYLKNNSRFSYTMIDGTDKFKPEVGGTVSQSKTSPSLAAEPESLHSFEKSSSSVSSLPSSSSYQSPRDAFFGITETTKSQKLISTSISQSGCKKSSPSHNDSNTLSSSSVLSGEPVVQAKGASKANRNSYSTDL</sequence>
<name>A0AAE1CY96_9GAST</name>
<reference evidence="9" key="1">
    <citation type="journal article" date="2023" name="G3 (Bethesda)">
        <title>A reference genome for the long-term kleptoplast-retaining sea slug Elysia crispata morphotype clarki.</title>
        <authorList>
            <person name="Eastman K.E."/>
            <person name="Pendleton A.L."/>
            <person name="Shaikh M.A."/>
            <person name="Suttiyut T."/>
            <person name="Ogas R."/>
            <person name="Tomko P."/>
            <person name="Gavelis G."/>
            <person name="Widhalm J.R."/>
            <person name="Wisecaver J.H."/>
        </authorList>
    </citation>
    <scope>NUCLEOTIDE SEQUENCE</scope>
    <source>
        <strain evidence="9">ECLA1</strain>
    </source>
</reference>
<evidence type="ECO:0000256" key="1">
    <source>
        <dbReference type="ARBA" id="ARBA00004236"/>
    </source>
</evidence>
<feature type="compositionally biased region" description="Low complexity" evidence="7">
    <location>
        <begin position="432"/>
        <end position="441"/>
    </location>
</feature>
<feature type="compositionally biased region" description="Polar residues" evidence="7">
    <location>
        <begin position="538"/>
        <end position="547"/>
    </location>
</feature>
<dbReference type="EMBL" id="JAWDGP010006241">
    <property type="protein sequence ID" value="KAK3744918.1"/>
    <property type="molecule type" value="Genomic_DNA"/>
</dbReference>
<dbReference type="Pfam" id="PF09790">
    <property type="entry name" value="Hyccin"/>
    <property type="match status" value="1"/>
</dbReference>
<feature type="region of interest" description="Disordered" evidence="7">
    <location>
        <begin position="593"/>
        <end position="645"/>
    </location>
</feature>
<dbReference type="PANTHER" id="PTHR31220">
    <property type="entry name" value="HYCCIN RELATED"/>
    <property type="match status" value="1"/>
</dbReference>
<feature type="region of interest" description="Disordered" evidence="7">
    <location>
        <begin position="531"/>
        <end position="575"/>
    </location>
</feature>
<keyword evidence="5" id="KW-0472">Membrane</keyword>
<evidence type="ECO:0000256" key="8">
    <source>
        <dbReference type="SAM" id="SignalP"/>
    </source>
</evidence>
<evidence type="ECO:0000256" key="5">
    <source>
        <dbReference type="ARBA" id="ARBA00023136"/>
    </source>
</evidence>
<evidence type="ECO:0000256" key="7">
    <source>
        <dbReference type="SAM" id="MobiDB-lite"/>
    </source>
</evidence>
<evidence type="ECO:0000256" key="2">
    <source>
        <dbReference type="ARBA" id="ARBA00004514"/>
    </source>
</evidence>
<dbReference type="PANTHER" id="PTHR31220:SF1">
    <property type="entry name" value="GH21176P"/>
    <property type="match status" value="1"/>
</dbReference>
<keyword evidence="3" id="KW-1003">Cell membrane</keyword>
<organism evidence="9 10">
    <name type="scientific">Elysia crispata</name>
    <name type="common">lettuce slug</name>
    <dbReference type="NCBI Taxonomy" id="231223"/>
    <lineage>
        <taxon>Eukaryota</taxon>
        <taxon>Metazoa</taxon>
        <taxon>Spiralia</taxon>
        <taxon>Lophotrochozoa</taxon>
        <taxon>Mollusca</taxon>
        <taxon>Gastropoda</taxon>
        <taxon>Heterobranchia</taxon>
        <taxon>Euthyneura</taxon>
        <taxon>Panpulmonata</taxon>
        <taxon>Sacoglossa</taxon>
        <taxon>Placobranchoidea</taxon>
        <taxon>Plakobranchidae</taxon>
        <taxon>Elysia</taxon>
    </lineage>
</organism>
<keyword evidence="4" id="KW-0963">Cytoplasm</keyword>
<evidence type="ECO:0000256" key="4">
    <source>
        <dbReference type="ARBA" id="ARBA00022490"/>
    </source>
</evidence>
<proteinExistence type="inferred from homology"/>
<evidence type="ECO:0000313" key="10">
    <source>
        <dbReference type="Proteomes" id="UP001283361"/>
    </source>
</evidence>
<feature type="compositionally biased region" description="Polar residues" evidence="7">
    <location>
        <begin position="321"/>
        <end position="341"/>
    </location>
</feature>
<dbReference type="GO" id="GO:0005886">
    <property type="term" value="C:plasma membrane"/>
    <property type="evidence" value="ECO:0007669"/>
    <property type="project" value="UniProtKB-SubCell"/>
</dbReference>
<feature type="region of interest" description="Disordered" evidence="7">
    <location>
        <begin position="314"/>
        <end position="341"/>
    </location>
</feature>
<evidence type="ECO:0000256" key="6">
    <source>
        <dbReference type="ARBA" id="ARBA00034482"/>
    </source>
</evidence>
<feature type="chain" id="PRO_5042150440" evidence="8">
    <location>
        <begin position="22"/>
        <end position="645"/>
    </location>
</feature>
<gene>
    <name evidence="9" type="ORF">RRG08_058098</name>
</gene>
<comment type="subcellular location">
    <subcellularLocation>
        <location evidence="1">Cell membrane</location>
    </subcellularLocation>
    <subcellularLocation>
        <location evidence="2">Cytoplasm</location>
        <location evidence="2">Cytosol</location>
    </subcellularLocation>
</comment>
<evidence type="ECO:0000256" key="3">
    <source>
        <dbReference type="ARBA" id="ARBA00022475"/>
    </source>
</evidence>